<gene>
    <name evidence="2" type="ORF">M6B38_186340</name>
    <name evidence="3" type="ORF">M6B38_336175</name>
</gene>
<evidence type="ECO:0000256" key="1">
    <source>
        <dbReference type="SAM" id="MobiDB-lite"/>
    </source>
</evidence>
<evidence type="ECO:0000313" key="3">
    <source>
        <dbReference type="EMBL" id="KAJ6834204.1"/>
    </source>
</evidence>
<protein>
    <submittedName>
        <fullName evidence="2">Uncharacterized protein</fullName>
    </submittedName>
</protein>
<evidence type="ECO:0000313" key="2">
    <source>
        <dbReference type="EMBL" id="KAJ6804061.1"/>
    </source>
</evidence>
<name>A0AAX6EJD4_IRIPA</name>
<sequence length="110" mass="11852">MASPGTLPSPTATCRRDSRAPSKSHGVSSEPSISQPPFRSHVRSQSYYCCGLGAGCIEDLDKVFKSCYRMTCIGESLVTSGSCKVGHFHFQFLFVPLKKFGPASNAMLSV</sequence>
<feature type="compositionally biased region" description="Polar residues" evidence="1">
    <location>
        <begin position="1"/>
        <end position="12"/>
    </location>
</feature>
<evidence type="ECO:0000313" key="4">
    <source>
        <dbReference type="Proteomes" id="UP001140949"/>
    </source>
</evidence>
<dbReference type="EMBL" id="JANAVB010036020">
    <property type="protein sequence ID" value="KAJ6804061.1"/>
    <property type="molecule type" value="Genomic_DNA"/>
</dbReference>
<reference evidence="2" key="1">
    <citation type="journal article" date="2023" name="GigaByte">
        <title>Genome assembly of the bearded iris, Iris pallida Lam.</title>
        <authorList>
            <person name="Bruccoleri R.E."/>
            <person name="Oakeley E.J."/>
            <person name="Faust A.M.E."/>
            <person name="Altorfer M."/>
            <person name="Dessus-Babus S."/>
            <person name="Burckhardt D."/>
            <person name="Oertli M."/>
            <person name="Naumann U."/>
            <person name="Petersen F."/>
            <person name="Wong J."/>
        </authorList>
    </citation>
    <scope>NUCLEOTIDE SEQUENCE</scope>
    <source>
        <strain evidence="2">GSM-AAB239-AS_SAM_17_03QT</strain>
    </source>
</reference>
<dbReference type="Proteomes" id="UP001140949">
    <property type="component" value="Unassembled WGS sequence"/>
</dbReference>
<feature type="compositionally biased region" description="Polar residues" evidence="1">
    <location>
        <begin position="25"/>
        <end position="40"/>
    </location>
</feature>
<accession>A0AAX6EJD4</accession>
<reference evidence="2" key="2">
    <citation type="submission" date="2023-04" db="EMBL/GenBank/DDBJ databases">
        <authorList>
            <person name="Bruccoleri R.E."/>
            <person name="Oakeley E.J."/>
            <person name="Faust A.-M."/>
            <person name="Dessus-Babus S."/>
            <person name="Altorfer M."/>
            <person name="Burckhardt D."/>
            <person name="Oertli M."/>
            <person name="Naumann U."/>
            <person name="Petersen F."/>
            <person name="Wong J."/>
        </authorList>
    </citation>
    <scope>NUCLEOTIDE SEQUENCE</scope>
    <source>
        <strain evidence="2">GSM-AAB239-AS_SAM_17_03QT</strain>
        <tissue evidence="2">Leaf</tissue>
    </source>
</reference>
<keyword evidence="4" id="KW-1185">Reference proteome</keyword>
<comment type="caution">
    <text evidence="2">The sequence shown here is derived from an EMBL/GenBank/DDBJ whole genome shotgun (WGS) entry which is preliminary data.</text>
</comment>
<proteinExistence type="predicted"/>
<dbReference type="EMBL" id="JANAVB010014600">
    <property type="protein sequence ID" value="KAJ6834204.1"/>
    <property type="molecule type" value="Genomic_DNA"/>
</dbReference>
<feature type="region of interest" description="Disordered" evidence="1">
    <location>
        <begin position="1"/>
        <end position="40"/>
    </location>
</feature>
<dbReference type="AlphaFoldDB" id="A0AAX6EJD4"/>
<organism evidence="2 4">
    <name type="scientific">Iris pallida</name>
    <name type="common">Sweet iris</name>
    <dbReference type="NCBI Taxonomy" id="29817"/>
    <lineage>
        <taxon>Eukaryota</taxon>
        <taxon>Viridiplantae</taxon>
        <taxon>Streptophyta</taxon>
        <taxon>Embryophyta</taxon>
        <taxon>Tracheophyta</taxon>
        <taxon>Spermatophyta</taxon>
        <taxon>Magnoliopsida</taxon>
        <taxon>Liliopsida</taxon>
        <taxon>Asparagales</taxon>
        <taxon>Iridaceae</taxon>
        <taxon>Iridoideae</taxon>
        <taxon>Irideae</taxon>
        <taxon>Iris</taxon>
    </lineage>
</organism>